<organism evidence="2 3">
    <name type="scientific">Aspergillus fijiensis CBS 313.89</name>
    <dbReference type="NCBI Taxonomy" id="1448319"/>
    <lineage>
        <taxon>Eukaryota</taxon>
        <taxon>Fungi</taxon>
        <taxon>Dikarya</taxon>
        <taxon>Ascomycota</taxon>
        <taxon>Pezizomycotina</taxon>
        <taxon>Eurotiomycetes</taxon>
        <taxon>Eurotiomycetidae</taxon>
        <taxon>Eurotiales</taxon>
        <taxon>Aspergillaceae</taxon>
        <taxon>Aspergillus</taxon>
    </lineage>
</organism>
<dbReference type="PANTHER" id="PTHR35332">
    <property type="entry name" value="REGULATION OF ENOLASE PROTEIN 1"/>
    <property type="match status" value="1"/>
</dbReference>
<sequence length="304" mass="33706">MIPWDASPALTQRLLDGGAAPPPSDVGSGPWSSGLLFILRFPVFLTVLLISSFVFPHINHRITLHLFPRLRTSRLPLRSNLSPSTLPTSDLTLRAIMTDFKFANSSEKVPGDGNLPAEFSIKASPSTDIWAKPPSTEPFNAPILYRSVPVQSFKRARVAFNALWKHKYDQGGVILVLNGADGTRKWVKSGIELANGRPHLSTVAKDRWADWSLQPVPSGGGAATLEIVRESDNSLWIYLVEGVQKSPLREVTWFFEDTKVQDLWIGLYAAKPSDEKEDLVVNFGHLIIDSAEHLVQCIFRSTNL</sequence>
<keyword evidence="1" id="KW-0472">Membrane</keyword>
<dbReference type="GeneID" id="63857070"/>
<dbReference type="EMBL" id="KZ824673">
    <property type="protein sequence ID" value="RAK73968.1"/>
    <property type="molecule type" value="Genomic_DNA"/>
</dbReference>
<name>A0A8G1VW75_9EURO</name>
<reference evidence="2 3" key="1">
    <citation type="submission" date="2018-02" db="EMBL/GenBank/DDBJ databases">
        <title>The genomes of Aspergillus section Nigri reveals drivers in fungal speciation.</title>
        <authorList>
            <consortium name="DOE Joint Genome Institute"/>
            <person name="Vesth T.C."/>
            <person name="Nybo J."/>
            <person name="Theobald S."/>
            <person name="Brandl J."/>
            <person name="Frisvad J.C."/>
            <person name="Nielsen K.F."/>
            <person name="Lyhne E.K."/>
            <person name="Kogle M.E."/>
            <person name="Kuo A."/>
            <person name="Riley R."/>
            <person name="Clum A."/>
            <person name="Nolan M."/>
            <person name="Lipzen A."/>
            <person name="Salamov A."/>
            <person name="Henrissat B."/>
            <person name="Wiebenga A."/>
            <person name="De vries R.P."/>
            <person name="Grigoriev I.V."/>
            <person name="Mortensen U.H."/>
            <person name="Andersen M.R."/>
            <person name="Baker S.E."/>
        </authorList>
    </citation>
    <scope>NUCLEOTIDE SEQUENCE [LARGE SCALE GENOMIC DNA]</scope>
    <source>
        <strain evidence="2 3">CBS 313.89</strain>
    </source>
</reference>
<dbReference type="OrthoDB" id="42525at2759"/>
<gene>
    <name evidence="2" type="ORF">BO72DRAFT_217522</name>
</gene>
<dbReference type="Pfam" id="PF07081">
    <property type="entry name" value="DUF1349"/>
    <property type="match status" value="1"/>
</dbReference>
<evidence type="ECO:0000256" key="1">
    <source>
        <dbReference type="SAM" id="Phobius"/>
    </source>
</evidence>
<dbReference type="InterPro" id="IPR009784">
    <property type="entry name" value="DUF1349"/>
</dbReference>
<dbReference type="AlphaFoldDB" id="A0A8G1VW75"/>
<proteinExistence type="predicted"/>
<keyword evidence="1" id="KW-0812">Transmembrane</keyword>
<dbReference type="RefSeq" id="XP_040797978.1">
    <property type="nucleotide sequence ID" value="XM_040939737.1"/>
</dbReference>
<dbReference type="VEuPathDB" id="FungiDB:BO72DRAFT_217522"/>
<keyword evidence="3" id="KW-1185">Reference proteome</keyword>
<dbReference type="PANTHER" id="PTHR35332:SF2">
    <property type="entry name" value="REGULATION OF ENOLASE PROTEIN 1"/>
    <property type="match status" value="1"/>
</dbReference>
<protein>
    <submittedName>
        <fullName evidence="2">Uncharacterized protein</fullName>
    </submittedName>
</protein>
<keyword evidence="1" id="KW-1133">Transmembrane helix</keyword>
<evidence type="ECO:0000313" key="3">
    <source>
        <dbReference type="Proteomes" id="UP000249789"/>
    </source>
</evidence>
<dbReference type="Gene3D" id="2.60.120.200">
    <property type="match status" value="1"/>
</dbReference>
<dbReference type="Proteomes" id="UP000249789">
    <property type="component" value="Unassembled WGS sequence"/>
</dbReference>
<evidence type="ECO:0000313" key="2">
    <source>
        <dbReference type="EMBL" id="RAK73968.1"/>
    </source>
</evidence>
<feature type="transmembrane region" description="Helical" evidence="1">
    <location>
        <begin position="31"/>
        <end position="55"/>
    </location>
</feature>
<accession>A0A8G1VW75</accession>